<sequence>MEISYLGPSNFLLKTKTGKLVLDPAGKIEIEGDGETVTLAGPGEYEAKGFSIIGFKNGVYLIEAEDIRIGLGQTQTELLEGVDILLAVSWKDAQSLNPRVVIPLDEGKAAEFAKDSGLEPKKEKKLLVNKLSLPEETELVILEI</sequence>
<dbReference type="Proteomes" id="UP000176791">
    <property type="component" value="Unassembled WGS sequence"/>
</dbReference>
<dbReference type="STRING" id="1797460.A3E73_01880"/>
<protein>
    <submittedName>
        <fullName evidence="1">Uncharacterized protein</fullName>
    </submittedName>
</protein>
<proteinExistence type="predicted"/>
<evidence type="ECO:0000313" key="1">
    <source>
        <dbReference type="EMBL" id="OGD55243.1"/>
    </source>
</evidence>
<accession>A0A1F5DJD0</accession>
<comment type="caution">
    <text evidence="1">The sequence shown here is derived from an EMBL/GenBank/DDBJ whole genome shotgun (WGS) entry which is preliminary data.</text>
</comment>
<dbReference type="AlphaFoldDB" id="A0A1F5DJD0"/>
<evidence type="ECO:0000313" key="2">
    <source>
        <dbReference type="Proteomes" id="UP000176791"/>
    </source>
</evidence>
<name>A0A1F5DJD0_9BACT</name>
<reference evidence="1 2" key="1">
    <citation type="journal article" date="2016" name="Nat. Commun.">
        <title>Thousands of microbial genomes shed light on interconnected biogeochemical processes in an aquifer system.</title>
        <authorList>
            <person name="Anantharaman K."/>
            <person name="Brown C.T."/>
            <person name="Hug L.A."/>
            <person name="Sharon I."/>
            <person name="Castelle C.J."/>
            <person name="Probst A.J."/>
            <person name="Thomas B.C."/>
            <person name="Singh A."/>
            <person name="Wilkins M.J."/>
            <person name="Karaoz U."/>
            <person name="Brodie E.L."/>
            <person name="Williams K.H."/>
            <person name="Hubbard S.S."/>
            <person name="Banfield J.F."/>
        </authorList>
    </citation>
    <scope>NUCLEOTIDE SEQUENCE [LARGE SCALE GENOMIC DNA]</scope>
</reference>
<dbReference type="EMBL" id="MEZN01000047">
    <property type="protein sequence ID" value="OGD55243.1"/>
    <property type="molecule type" value="Genomic_DNA"/>
</dbReference>
<organism evidence="1 2">
    <name type="scientific">Candidatus Beckwithbacteria bacterium RIFCSPHIGHO2_12_FULL_47_17</name>
    <dbReference type="NCBI Taxonomy" id="1797460"/>
    <lineage>
        <taxon>Bacteria</taxon>
        <taxon>Candidatus Beckwithiibacteriota</taxon>
    </lineage>
</organism>
<gene>
    <name evidence="1" type="ORF">A3E73_01880</name>
</gene>